<keyword evidence="10" id="KW-1185">Reference proteome</keyword>
<dbReference type="PANTHER" id="PTHR42873">
    <property type="entry name" value="RIBOSOMAL RNA LARGE SUBUNIT METHYLTRANSFERASE"/>
    <property type="match status" value="1"/>
</dbReference>
<proteinExistence type="inferred from homology"/>
<evidence type="ECO:0000259" key="7">
    <source>
        <dbReference type="Pfam" id="PF13847"/>
    </source>
</evidence>
<dbReference type="Gene3D" id="2.30.130.10">
    <property type="entry name" value="PUA domain"/>
    <property type="match status" value="1"/>
</dbReference>
<evidence type="ECO:0000259" key="8">
    <source>
        <dbReference type="Pfam" id="PF17785"/>
    </source>
</evidence>
<evidence type="ECO:0000313" key="9">
    <source>
        <dbReference type="EMBL" id="GLI53684.1"/>
    </source>
</evidence>
<keyword evidence="4" id="KW-0808">Transferase</keyword>
<dbReference type="CDD" id="cd11572">
    <property type="entry name" value="RlmI_M_like"/>
    <property type="match status" value="1"/>
</dbReference>
<dbReference type="EMBL" id="BSDX01000001">
    <property type="protein sequence ID" value="GLI53684.1"/>
    <property type="molecule type" value="Genomic_DNA"/>
</dbReference>
<dbReference type="GO" id="GO:0008168">
    <property type="term" value="F:methyltransferase activity"/>
    <property type="evidence" value="ECO:0007669"/>
    <property type="project" value="UniProtKB-KW"/>
</dbReference>
<feature type="domain" description="Methyltransferase" evidence="7">
    <location>
        <begin position="217"/>
        <end position="351"/>
    </location>
</feature>
<evidence type="ECO:0000256" key="6">
    <source>
        <dbReference type="ARBA" id="ARBA00038091"/>
    </source>
</evidence>
<dbReference type="PANTHER" id="PTHR42873:SF1">
    <property type="entry name" value="S-ADENOSYLMETHIONINE-DEPENDENT METHYLTRANSFERASE DOMAIN-CONTAINING PROTEIN"/>
    <property type="match status" value="1"/>
</dbReference>
<dbReference type="CDD" id="cd02440">
    <property type="entry name" value="AdoMet_MTases"/>
    <property type="match status" value="1"/>
</dbReference>
<evidence type="ECO:0000313" key="10">
    <source>
        <dbReference type="Proteomes" id="UP001144297"/>
    </source>
</evidence>
<dbReference type="Gene3D" id="3.30.750.80">
    <property type="entry name" value="RNA methyltransferase domain (HRMD) like"/>
    <property type="match status" value="1"/>
</dbReference>
<dbReference type="Proteomes" id="UP001144297">
    <property type="component" value="Unassembled WGS sequence"/>
</dbReference>
<keyword evidence="5" id="KW-0949">S-adenosyl-L-methionine</keyword>
<dbReference type="Pfam" id="PF17785">
    <property type="entry name" value="PUA_3"/>
    <property type="match status" value="1"/>
</dbReference>
<evidence type="ECO:0000256" key="2">
    <source>
        <dbReference type="ARBA" id="ARBA00022490"/>
    </source>
</evidence>
<keyword evidence="3 9" id="KW-0489">Methyltransferase</keyword>
<evidence type="ECO:0000256" key="4">
    <source>
        <dbReference type="ARBA" id="ARBA00022679"/>
    </source>
</evidence>
<dbReference type="InterPro" id="IPR029063">
    <property type="entry name" value="SAM-dependent_MTases_sf"/>
</dbReference>
<name>A0A9W6GGV8_9BACT</name>
<dbReference type="Gene3D" id="3.40.50.150">
    <property type="entry name" value="Vaccinia Virus protein VP39"/>
    <property type="match status" value="1"/>
</dbReference>
<organism evidence="9 10">
    <name type="scientific">Thermodesulfovibrio yellowstonii</name>
    <dbReference type="NCBI Taxonomy" id="28262"/>
    <lineage>
        <taxon>Bacteria</taxon>
        <taxon>Pseudomonadati</taxon>
        <taxon>Nitrospirota</taxon>
        <taxon>Thermodesulfovibrionia</taxon>
        <taxon>Thermodesulfovibrionales</taxon>
        <taxon>Thermodesulfovibrionaceae</taxon>
        <taxon>Thermodesulfovibrio</taxon>
    </lineage>
</organism>
<dbReference type="PROSITE" id="PS50890">
    <property type="entry name" value="PUA"/>
    <property type="match status" value="1"/>
</dbReference>
<comment type="similarity">
    <text evidence="6">Belongs to the methyltransferase superfamily. RlmI family.</text>
</comment>
<dbReference type="InterPro" id="IPR015947">
    <property type="entry name" value="PUA-like_sf"/>
</dbReference>
<dbReference type="SUPFAM" id="SSF53335">
    <property type="entry name" value="S-adenosyl-L-methionine-dependent methyltransferases"/>
    <property type="match status" value="1"/>
</dbReference>
<dbReference type="InterPro" id="IPR041532">
    <property type="entry name" value="RlmI-like_PUA"/>
</dbReference>
<dbReference type="CDD" id="cd21153">
    <property type="entry name" value="PUA_RlmI"/>
    <property type="match status" value="1"/>
</dbReference>
<dbReference type="SUPFAM" id="SSF88697">
    <property type="entry name" value="PUA domain-like"/>
    <property type="match status" value="1"/>
</dbReference>
<dbReference type="InterPro" id="IPR036974">
    <property type="entry name" value="PUA_sf"/>
</dbReference>
<evidence type="ECO:0000256" key="1">
    <source>
        <dbReference type="ARBA" id="ARBA00004496"/>
    </source>
</evidence>
<accession>A0A9W6GGV8</accession>
<evidence type="ECO:0000256" key="5">
    <source>
        <dbReference type="ARBA" id="ARBA00022691"/>
    </source>
</evidence>
<evidence type="ECO:0000256" key="3">
    <source>
        <dbReference type="ARBA" id="ARBA00022603"/>
    </source>
</evidence>
<feature type="domain" description="RlmI-like PUA" evidence="8">
    <location>
        <begin position="11"/>
        <end position="64"/>
    </location>
</feature>
<dbReference type="InterPro" id="IPR025714">
    <property type="entry name" value="Methyltranfer_dom"/>
</dbReference>
<reference evidence="9" key="1">
    <citation type="submission" date="2022-12" db="EMBL/GenBank/DDBJ databases">
        <title>Reference genome sequencing for broad-spectrum identification of bacterial and archaeal isolates by mass spectrometry.</title>
        <authorList>
            <person name="Sekiguchi Y."/>
            <person name="Tourlousse D.M."/>
        </authorList>
    </citation>
    <scope>NUCLEOTIDE SEQUENCE</scope>
    <source>
        <strain evidence="9">TSL-P1</strain>
    </source>
</reference>
<dbReference type="GO" id="GO:0003723">
    <property type="term" value="F:RNA binding"/>
    <property type="evidence" value="ECO:0007669"/>
    <property type="project" value="InterPro"/>
</dbReference>
<comment type="caution">
    <text evidence="9">The sequence shown here is derived from an EMBL/GenBank/DDBJ whole genome shotgun (WGS) entry which is preliminary data.</text>
</comment>
<keyword evidence="2" id="KW-0963">Cytoplasm</keyword>
<dbReference type="AlphaFoldDB" id="A0A9W6GGV8"/>
<protein>
    <submittedName>
        <fullName evidence="9">Methyltransferase small domain family protein</fullName>
    </submittedName>
</protein>
<gene>
    <name evidence="9" type="ORF">TISLANDTSLP1_13770</name>
</gene>
<comment type="subcellular location">
    <subcellularLocation>
        <location evidence="1">Cytoplasm</location>
    </subcellularLocation>
</comment>
<sequence length="386" mass="44310">MEKIFVKPLKRHGSLWIYQNEILSDITHINAGSLVKVFEEKTNKIIGTGYINPQSVIAVRLLSFGDEQINKNFLRERIQKSHKYREDFLGLKESYRLIFSESDFLPGLIVDKYGKCLVIQILTAGMERLKDLIVEILDKLLVPEVIILRNDAQPRVKEGLKVEKMVIKGCVDNLIMTKEDDLKFYFDPLHGQKTGFFLDQRENRLYLKSLISSGEGLDLFCYVGAWSIHLAKRGANITGIDSSEKAIEIAKQNAMLNNVQDKCRFIKADVFDYLRWEAKKGKKYDFIVVDPPAFVKSRQEKKDAIEGYVNLNRMALKLLRKNGILATSSCSQHISETDFLEIIKKTFKASKKTGILLYKGTQSKDHPILLTMPETSYLKCLMLRVF</sequence>
<dbReference type="GO" id="GO:0032259">
    <property type="term" value="P:methylation"/>
    <property type="evidence" value="ECO:0007669"/>
    <property type="project" value="UniProtKB-KW"/>
</dbReference>
<dbReference type="Pfam" id="PF13847">
    <property type="entry name" value="Methyltransf_31"/>
    <property type="match status" value="1"/>
</dbReference>